<dbReference type="Pfam" id="PF12841">
    <property type="entry name" value="YvrJ"/>
    <property type="match status" value="1"/>
</dbReference>
<gene>
    <name evidence="2" type="ORF">DT065_17435</name>
</gene>
<keyword evidence="3" id="KW-1185">Reference proteome</keyword>
<dbReference type="EMBL" id="CP031092">
    <property type="protein sequence ID" value="AXF57593.1"/>
    <property type="molecule type" value="Genomic_DNA"/>
</dbReference>
<proteinExistence type="predicted"/>
<sequence length="44" mass="5224">MEEWMSLLFNHGFAAVVAFYLLHRMEKKLDLLINAVCERPTKEE</sequence>
<dbReference type="KEGG" id="rue:DT065_17435"/>
<feature type="transmembrane region" description="Helical" evidence="1">
    <location>
        <begin position="6"/>
        <end position="22"/>
    </location>
</feature>
<evidence type="ECO:0000313" key="3">
    <source>
        <dbReference type="Proteomes" id="UP000252100"/>
    </source>
</evidence>
<keyword evidence="1" id="KW-0812">Transmembrane</keyword>
<reference evidence="2 3" key="1">
    <citation type="journal article" date="2018" name="J. Microbiol.">
        <title>Salicibibacter kimchii gen. nov., sp. nov., a moderately halophilic and alkalitolerant bacterium in the family Bacillaceae, isolated from kimchi.</title>
        <authorList>
            <person name="Jang J.Y."/>
            <person name="Oh Y.J."/>
            <person name="Lim S.K."/>
            <person name="Park H.K."/>
            <person name="Lee C."/>
            <person name="Kim J.Y."/>
            <person name="Lee M.A."/>
            <person name="Choi H.J."/>
        </authorList>
    </citation>
    <scope>NUCLEOTIDE SEQUENCE [LARGE SCALE GENOMIC DNA]</scope>
    <source>
        <strain evidence="2 3">NKC1-1</strain>
    </source>
</reference>
<keyword evidence="1" id="KW-0472">Membrane</keyword>
<dbReference type="Proteomes" id="UP000252100">
    <property type="component" value="Chromosome"/>
</dbReference>
<dbReference type="AlphaFoldDB" id="A0A345C312"/>
<protein>
    <submittedName>
        <fullName evidence="2">YvrJ family protein</fullName>
    </submittedName>
</protein>
<accession>A0A345C312</accession>
<dbReference type="RefSeq" id="WP_114375558.1">
    <property type="nucleotide sequence ID" value="NZ_CP031092.1"/>
</dbReference>
<dbReference type="InterPro" id="IPR024419">
    <property type="entry name" value="YvrJ"/>
</dbReference>
<evidence type="ECO:0000256" key="1">
    <source>
        <dbReference type="SAM" id="Phobius"/>
    </source>
</evidence>
<evidence type="ECO:0000313" key="2">
    <source>
        <dbReference type="EMBL" id="AXF57593.1"/>
    </source>
</evidence>
<keyword evidence="1" id="KW-1133">Transmembrane helix</keyword>
<dbReference type="OrthoDB" id="2662123at2"/>
<name>A0A345C312_9BACI</name>
<organism evidence="2 3">
    <name type="scientific">Salicibibacter kimchii</name>
    <dbReference type="NCBI Taxonomy" id="2099786"/>
    <lineage>
        <taxon>Bacteria</taxon>
        <taxon>Bacillati</taxon>
        <taxon>Bacillota</taxon>
        <taxon>Bacilli</taxon>
        <taxon>Bacillales</taxon>
        <taxon>Bacillaceae</taxon>
        <taxon>Salicibibacter</taxon>
    </lineage>
</organism>